<protein>
    <submittedName>
        <fullName evidence="1">Uncharacterized protein</fullName>
    </submittedName>
</protein>
<evidence type="ECO:0000313" key="1">
    <source>
        <dbReference type="EMBL" id="MPN36339.1"/>
    </source>
</evidence>
<gene>
    <name evidence="1" type="ORF">SDC9_183848</name>
</gene>
<organism evidence="1">
    <name type="scientific">bioreactor metagenome</name>
    <dbReference type="NCBI Taxonomy" id="1076179"/>
    <lineage>
        <taxon>unclassified sequences</taxon>
        <taxon>metagenomes</taxon>
        <taxon>ecological metagenomes</taxon>
    </lineage>
</organism>
<dbReference type="EMBL" id="VSSQ01090418">
    <property type="protein sequence ID" value="MPN36339.1"/>
    <property type="molecule type" value="Genomic_DNA"/>
</dbReference>
<sequence>MRVGKKAFPKTAVRGGITFRDQAFDGLALQVFTAVTKQALGLGIDQGDAAGTVDQHHGGRCPFDDTAKGVFAQCLRRAG</sequence>
<proteinExistence type="predicted"/>
<reference evidence="1" key="1">
    <citation type="submission" date="2019-08" db="EMBL/GenBank/DDBJ databases">
        <authorList>
            <person name="Kucharzyk K."/>
            <person name="Murdoch R.W."/>
            <person name="Higgins S."/>
            <person name="Loffler F."/>
        </authorList>
    </citation>
    <scope>NUCLEOTIDE SEQUENCE</scope>
</reference>
<comment type="caution">
    <text evidence="1">The sequence shown here is derived from an EMBL/GenBank/DDBJ whole genome shotgun (WGS) entry which is preliminary data.</text>
</comment>
<dbReference type="AlphaFoldDB" id="A0A645HDY3"/>
<name>A0A645HDY3_9ZZZZ</name>
<accession>A0A645HDY3</accession>